<dbReference type="CDD" id="cd07102">
    <property type="entry name" value="ALDH_EDX86601"/>
    <property type="match status" value="1"/>
</dbReference>
<proteinExistence type="inferred from homology"/>
<keyword evidence="8" id="KW-1185">Reference proteome</keyword>
<evidence type="ECO:0000256" key="5">
    <source>
        <dbReference type="RuleBase" id="RU003345"/>
    </source>
</evidence>
<dbReference type="EMBL" id="JAKCXM010000044">
    <property type="protein sequence ID" value="KAJ0405518.1"/>
    <property type="molecule type" value="Genomic_DNA"/>
</dbReference>
<dbReference type="InterPro" id="IPR016161">
    <property type="entry name" value="Ald_DH/histidinol_DH"/>
</dbReference>
<dbReference type="FunFam" id="3.40.605.10:FF:000012">
    <property type="entry name" value="NAD-dependent succinate-semialdehyde dehydrogenase"/>
    <property type="match status" value="1"/>
</dbReference>
<dbReference type="Gene3D" id="3.40.605.10">
    <property type="entry name" value="Aldehyde Dehydrogenase, Chain A, domain 1"/>
    <property type="match status" value="1"/>
</dbReference>
<evidence type="ECO:0000313" key="8">
    <source>
        <dbReference type="Proteomes" id="UP001209570"/>
    </source>
</evidence>
<evidence type="ECO:0000259" key="6">
    <source>
        <dbReference type="Pfam" id="PF00171"/>
    </source>
</evidence>
<keyword evidence="2" id="KW-0521">NADP</keyword>
<evidence type="ECO:0000256" key="4">
    <source>
        <dbReference type="PROSITE-ProRule" id="PRU10007"/>
    </source>
</evidence>
<dbReference type="InterPro" id="IPR029510">
    <property type="entry name" value="Ald_DH_CS_GLU"/>
</dbReference>
<dbReference type="InterPro" id="IPR016162">
    <property type="entry name" value="Ald_DH_N"/>
</dbReference>
<feature type="domain" description="Aldehyde dehydrogenase" evidence="6">
    <location>
        <begin position="24"/>
        <end position="477"/>
    </location>
</feature>
<sequence length="482" mass="51741">MLRNVAKIHATRVTRASFSTLQASSVKVDNPYTGKVYTEVAVDSKAEAHQKVDAAAAAQRDWMHVPLAERQALCSKWIDVLAGQTESIAADISGQMGKPLQQARNEINGTIARAKAMIELSTQALKTDVLPEENGLFRQITHEPVGVVYVIAPWNYPLMTAVNCIIPAVLAGNSVILKHSPRTPLCGEHYQKTFELAGFPTDVLQASFVDHNTAAEIINRQEVGFVSFTGSVRGGSEVNKTASSRFIDVTLELGGNDAAYVAADADPIAAAEGLVDGVCYNAGQSCCGVERIYVHEDKYDAFLEKAKELFDAYTLGDPFDPKTSLGPMALPTAPASLDAHVKDAIAKGAQLLTGSGIVTDSAGNGRFYSPTLLANCNGSMEIMKEESFGPIVGVEKVKSDEEAIGKINCSQYGLTAAVFTSSRERGMRVGSQLSAGTVFMNRCDALDPYLPWTGLRDSGKGASLSKYGFRALTKLKSWNFRV</sequence>
<keyword evidence="3 5" id="KW-0560">Oxidoreductase</keyword>
<dbReference type="InterPro" id="IPR015590">
    <property type="entry name" value="Aldehyde_DH_dom"/>
</dbReference>
<dbReference type="PROSITE" id="PS00687">
    <property type="entry name" value="ALDEHYDE_DEHYDR_GLU"/>
    <property type="match status" value="1"/>
</dbReference>
<gene>
    <name evidence="7" type="ORF">P43SY_011366</name>
</gene>
<evidence type="ECO:0000256" key="2">
    <source>
        <dbReference type="ARBA" id="ARBA00022857"/>
    </source>
</evidence>
<dbReference type="GO" id="GO:0016620">
    <property type="term" value="F:oxidoreductase activity, acting on the aldehyde or oxo group of donors, NAD or NADP as acceptor"/>
    <property type="evidence" value="ECO:0007669"/>
    <property type="project" value="InterPro"/>
</dbReference>
<dbReference type="Proteomes" id="UP001209570">
    <property type="component" value="Unassembled WGS sequence"/>
</dbReference>
<dbReference type="Pfam" id="PF00171">
    <property type="entry name" value="Aldedh"/>
    <property type="match status" value="1"/>
</dbReference>
<reference evidence="7" key="1">
    <citation type="submission" date="2021-12" db="EMBL/GenBank/DDBJ databases">
        <title>Prjna785345.</title>
        <authorList>
            <person name="Rujirawat T."/>
            <person name="Krajaejun T."/>
        </authorList>
    </citation>
    <scope>NUCLEOTIDE SEQUENCE</scope>
    <source>
        <strain evidence="7">Pi057C3</strain>
    </source>
</reference>
<name>A0AAD5QD31_PYTIN</name>
<evidence type="ECO:0000313" key="7">
    <source>
        <dbReference type="EMBL" id="KAJ0405518.1"/>
    </source>
</evidence>
<dbReference type="InterPro" id="IPR016163">
    <property type="entry name" value="Ald_DH_C"/>
</dbReference>
<dbReference type="Gene3D" id="3.40.309.10">
    <property type="entry name" value="Aldehyde Dehydrogenase, Chain A, domain 2"/>
    <property type="match status" value="1"/>
</dbReference>
<accession>A0AAD5QD31</accession>
<comment type="similarity">
    <text evidence="1 5">Belongs to the aldehyde dehydrogenase family.</text>
</comment>
<feature type="active site" evidence="4">
    <location>
        <position position="252"/>
    </location>
</feature>
<comment type="caution">
    <text evidence="7">The sequence shown here is derived from an EMBL/GenBank/DDBJ whole genome shotgun (WGS) entry which is preliminary data.</text>
</comment>
<dbReference type="FunFam" id="3.40.309.10:FF:000009">
    <property type="entry name" value="Aldehyde dehydrogenase A"/>
    <property type="match status" value="1"/>
</dbReference>
<dbReference type="PANTHER" id="PTHR11699">
    <property type="entry name" value="ALDEHYDE DEHYDROGENASE-RELATED"/>
    <property type="match status" value="1"/>
</dbReference>
<dbReference type="SUPFAM" id="SSF53720">
    <property type="entry name" value="ALDH-like"/>
    <property type="match status" value="1"/>
</dbReference>
<dbReference type="AlphaFoldDB" id="A0AAD5QD31"/>
<evidence type="ECO:0000256" key="3">
    <source>
        <dbReference type="ARBA" id="ARBA00023002"/>
    </source>
</evidence>
<protein>
    <recommendedName>
        <fullName evidence="6">Aldehyde dehydrogenase domain-containing protein</fullName>
    </recommendedName>
</protein>
<organism evidence="7 8">
    <name type="scientific">Pythium insidiosum</name>
    <name type="common">Pythiosis disease agent</name>
    <dbReference type="NCBI Taxonomy" id="114742"/>
    <lineage>
        <taxon>Eukaryota</taxon>
        <taxon>Sar</taxon>
        <taxon>Stramenopiles</taxon>
        <taxon>Oomycota</taxon>
        <taxon>Peronosporomycetes</taxon>
        <taxon>Pythiales</taxon>
        <taxon>Pythiaceae</taxon>
        <taxon>Pythium</taxon>
    </lineage>
</organism>
<evidence type="ECO:0000256" key="1">
    <source>
        <dbReference type="ARBA" id="ARBA00009986"/>
    </source>
</evidence>